<keyword evidence="1" id="KW-0614">Plasmid</keyword>
<accession>D3PEX6</accession>
<proteinExistence type="predicted"/>
<dbReference type="KEGG" id="ddf:DEFDS_P147"/>
<evidence type="ECO:0000313" key="1">
    <source>
        <dbReference type="EMBL" id="BAI81768.1"/>
    </source>
</evidence>
<dbReference type="EMBL" id="AP011530">
    <property type="protein sequence ID" value="BAI81768.1"/>
    <property type="molecule type" value="Genomic_DNA"/>
</dbReference>
<evidence type="ECO:0000313" key="2">
    <source>
        <dbReference type="Proteomes" id="UP000001520"/>
    </source>
</evidence>
<organism evidence="1 2">
    <name type="scientific">Deferribacter desulfuricans (strain DSM 14783 / JCM 11476 / NBRC 101012 / SSM1)</name>
    <dbReference type="NCBI Taxonomy" id="639282"/>
    <lineage>
        <taxon>Bacteria</taxon>
        <taxon>Pseudomonadati</taxon>
        <taxon>Deferribacterota</taxon>
        <taxon>Deferribacteres</taxon>
        <taxon>Deferribacterales</taxon>
        <taxon>Deferribacteraceae</taxon>
        <taxon>Deferribacter</taxon>
    </lineage>
</organism>
<reference evidence="1 2" key="1">
    <citation type="journal article" date="2010" name="DNA Res.">
        <title>Bacterial lifestyle in a deep-sea hydrothermal vent chimney revealed by the genome sequence of the thermophilic bacterium Deferribacter desulfuricans SSM1.</title>
        <authorList>
            <person name="Takaki Y."/>
            <person name="Shimamura S."/>
            <person name="Nakagawa S."/>
            <person name="Fukuhara Y."/>
            <person name="Horikawa H."/>
            <person name="Ankai A."/>
            <person name="Harada T."/>
            <person name="Hosoyama A."/>
            <person name="Oguchi A."/>
            <person name="Fukui S."/>
            <person name="Fujita N."/>
            <person name="Takami H."/>
            <person name="Takai K."/>
        </authorList>
    </citation>
    <scope>NUCLEOTIDE SEQUENCE [LARGE SCALE GENOMIC DNA]</scope>
    <source>
        <strain evidence="2">DSM 14783 / JCM 11476 / NBRC 101012 / SSM1</strain>
        <plasmid evidence="2">Plasmid megaplasmid pDF308</plasmid>
    </source>
</reference>
<dbReference type="Proteomes" id="UP000001520">
    <property type="component" value="Plasmid megaplasmid pDF308"/>
</dbReference>
<protein>
    <recommendedName>
        <fullName evidence="3">Ankyrin repeat protein</fullName>
    </recommendedName>
</protein>
<evidence type="ECO:0008006" key="3">
    <source>
        <dbReference type="Google" id="ProtNLM"/>
    </source>
</evidence>
<dbReference type="AlphaFoldDB" id="D3PEX6"/>
<dbReference type="RefSeq" id="WP_013008990.1">
    <property type="nucleotide sequence ID" value="NC_013940.1"/>
</dbReference>
<name>D3PEX6_DEFDS</name>
<gene>
    <name evidence="1" type="ordered locus">DEFDS_P147</name>
</gene>
<dbReference type="HOGENOM" id="CLU_1022049_0_0_0"/>
<sequence length="266" mass="30901">MTYEEAYKEIKQGHFFEDKEVLKISDSFGWTIAHIQANRYWTTDDKEILKLADKKGWSVAHEQAINGWTTEDKEILRLADKTGLTVAHILASRGVIFTDKEILSLSDNNGLSVAHVMVKKDYMITDTTLWFLKHNVEGYVAHHMMKRGFICKYKKILDYPIPSYEKSFKVKVSYVYFRFNSFPIMRLVSTEDTNLDVVEINKDVDTTIELKLSKKIIMFDEKSVNSENSTLSLVNTFTNEHFKKIQHFYFTLNNVIKAAIISINIC</sequence>
<keyword evidence="2" id="KW-1185">Reference proteome</keyword>
<geneLocation type="plasmid" evidence="1 2">
    <name>megaplasmid pDF308</name>
</geneLocation>